<dbReference type="PROSITE" id="PS50977">
    <property type="entry name" value="HTH_TETR_2"/>
    <property type="match status" value="1"/>
</dbReference>
<evidence type="ECO:0000259" key="3">
    <source>
        <dbReference type="PROSITE" id="PS50977"/>
    </source>
</evidence>
<dbReference type="PANTHER" id="PTHR30055">
    <property type="entry name" value="HTH-TYPE TRANSCRIPTIONAL REGULATOR RUTR"/>
    <property type="match status" value="1"/>
</dbReference>
<gene>
    <name evidence="4" type="ORF">COB13_15435</name>
</gene>
<evidence type="ECO:0000256" key="2">
    <source>
        <dbReference type="PROSITE-ProRule" id="PRU00335"/>
    </source>
</evidence>
<dbReference type="InterPro" id="IPR050109">
    <property type="entry name" value="HTH-type_TetR-like_transc_reg"/>
</dbReference>
<dbReference type="SUPFAM" id="SSF46689">
    <property type="entry name" value="Homeodomain-like"/>
    <property type="match status" value="1"/>
</dbReference>
<dbReference type="GO" id="GO:0000976">
    <property type="term" value="F:transcription cis-regulatory region binding"/>
    <property type="evidence" value="ECO:0007669"/>
    <property type="project" value="TreeGrafter"/>
</dbReference>
<feature type="DNA-binding region" description="H-T-H motif" evidence="2">
    <location>
        <begin position="29"/>
        <end position="48"/>
    </location>
</feature>
<proteinExistence type="predicted"/>
<evidence type="ECO:0000313" key="4">
    <source>
        <dbReference type="EMBL" id="PCI97608.1"/>
    </source>
</evidence>
<keyword evidence="1 2" id="KW-0238">DNA-binding</keyword>
<name>A0A2A4YRX9_9PROT</name>
<dbReference type="InterPro" id="IPR001647">
    <property type="entry name" value="HTH_TetR"/>
</dbReference>
<protein>
    <submittedName>
        <fullName evidence="4">TetR family transcriptional regulator</fullName>
    </submittedName>
</protein>
<accession>A0A2A4YRX9</accession>
<dbReference type="GO" id="GO:0003700">
    <property type="term" value="F:DNA-binding transcription factor activity"/>
    <property type="evidence" value="ECO:0007669"/>
    <property type="project" value="TreeGrafter"/>
</dbReference>
<dbReference type="AlphaFoldDB" id="A0A2A4YRX9"/>
<feature type="domain" description="HTH tetR-type" evidence="3">
    <location>
        <begin position="6"/>
        <end position="66"/>
    </location>
</feature>
<dbReference type="InterPro" id="IPR009057">
    <property type="entry name" value="Homeodomain-like_sf"/>
</dbReference>
<dbReference type="Pfam" id="PF00440">
    <property type="entry name" value="TetR_N"/>
    <property type="match status" value="1"/>
</dbReference>
<reference evidence="4" key="2">
    <citation type="journal article" date="2018" name="ISME J.">
        <title>A dynamic microbial community with high functional redundancy inhabits the cold, oxic subseafloor aquifer.</title>
        <authorList>
            <person name="Tully B.J."/>
            <person name="Wheat C.G."/>
            <person name="Glazer B.T."/>
            <person name="Huber J.A."/>
        </authorList>
    </citation>
    <scope>NUCLEOTIDE SEQUENCE</scope>
    <source>
        <strain evidence="4">NORP83</strain>
    </source>
</reference>
<dbReference type="Gene3D" id="1.10.10.60">
    <property type="entry name" value="Homeodomain-like"/>
    <property type="match status" value="1"/>
</dbReference>
<evidence type="ECO:0000256" key="1">
    <source>
        <dbReference type="ARBA" id="ARBA00023125"/>
    </source>
</evidence>
<dbReference type="PRINTS" id="PR00455">
    <property type="entry name" value="HTHTETR"/>
</dbReference>
<dbReference type="PANTHER" id="PTHR30055:SF239">
    <property type="entry name" value="TRANSCRIPTIONAL REGULATORY PROTEIN"/>
    <property type="match status" value="1"/>
</dbReference>
<organism evidence="4">
    <name type="scientific">OCS116 cluster bacterium</name>
    <dbReference type="NCBI Taxonomy" id="2030921"/>
    <lineage>
        <taxon>Bacteria</taxon>
        <taxon>Pseudomonadati</taxon>
        <taxon>Pseudomonadota</taxon>
        <taxon>Alphaproteobacteria</taxon>
        <taxon>OCS116 cluster</taxon>
    </lineage>
</organism>
<dbReference type="EMBL" id="NVUS01000028">
    <property type="protein sequence ID" value="PCI97608.1"/>
    <property type="molecule type" value="Genomic_DNA"/>
</dbReference>
<comment type="caution">
    <text evidence="4">The sequence shown here is derived from an EMBL/GenBank/DDBJ whole genome shotgun (WGS) entry which is preliminary data.</text>
</comment>
<reference key="1">
    <citation type="submission" date="2017-08" db="EMBL/GenBank/DDBJ databases">
        <title>A dynamic microbial community with high functional redundancy inhabits the cold, oxic subseafloor aquifer.</title>
        <authorList>
            <person name="Tully B.J."/>
            <person name="Wheat C.G."/>
            <person name="Glazer B.T."/>
            <person name="Huber J.A."/>
        </authorList>
    </citation>
    <scope>NUCLEOTIDE SEQUENCE [LARGE SCALE GENOMIC DNA]</scope>
</reference>
<sequence>MNKTNKLSQQDWIKAAFDTLSESGVTAVRVETLAKRLGVTKGSFYWHFKSRQALLDEVLEKWRSEQRVMNRVDVIGGSAREKLINLLESVPRTTPRNSSGATELAVRSWARNDELAAATLATVDKQRIDWVKSYFMDMGYEEQVAESRAFLTYGYIMVQGIFSIENMPGILERIHDDVLELLFSK</sequence>